<dbReference type="EMBL" id="BMIR01000001">
    <property type="protein sequence ID" value="GGE26388.1"/>
    <property type="molecule type" value="Genomic_DNA"/>
</dbReference>
<evidence type="ECO:0000256" key="1">
    <source>
        <dbReference type="SAM" id="MobiDB-lite"/>
    </source>
</evidence>
<accession>A0A8J2VGW5</accession>
<feature type="compositionally biased region" description="Basic and acidic residues" evidence="1">
    <location>
        <begin position="1"/>
        <end position="25"/>
    </location>
</feature>
<dbReference type="RefSeq" id="WP_268237326.1">
    <property type="nucleotide sequence ID" value="NZ_BMIR01000001.1"/>
</dbReference>
<evidence type="ECO:0000313" key="3">
    <source>
        <dbReference type="Proteomes" id="UP000628775"/>
    </source>
</evidence>
<reference evidence="2" key="1">
    <citation type="journal article" date="2014" name="Int. J. Syst. Evol. Microbiol.">
        <title>Complete genome sequence of Corynebacterium casei LMG S-19264T (=DSM 44701T), isolated from a smear-ripened cheese.</title>
        <authorList>
            <consortium name="US DOE Joint Genome Institute (JGI-PGF)"/>
            <person name="Walter F."/>
            <person name="Albersmeier A."/>
            <person name="Kalinowski J."/>
            <person name="Ruckert C."/>
        </authorList>
    </citation>
    <scope>NUCLEOTIDE SEQUENCE</scope>
    <source>
        <strain evidence="2">CGMCC 1.15371</strain>
    </source>
</reference>
<sequence length="44" mass="4956">MDDGIAKGKPETDKGKEGPHDKSKEEEVDVKEEDSITHLYEELV</sequence>
<proteinExistence type="predicted"/>
<reference evidence="2" key="2">
    <citation type="submission" date="2020-09" db="EMBL/GenBank/DDBJ databases">
        <authorList>
            <person name="Sun Q."/>
            <person name="Zhou Y."/>
        </authorList>
    </citation>
    <scope>NUCLEOTIDE SEQUENCE</scope>
    <source>
        <strain evidence="2">CGMCC 1.15371</strain>
    </source>
</reference>
<feature type="region of interest" description="Disordered" evidence="1">
    <location>
        <begin position="1"/>
        <end position="44"/>
    </location>
</feature>
<organism evidence="2 3">
    <name type="scientific">Pullulanibacillus camelliae</name>
    <dbReference type="NCBI Taxonomy" id="1707096"/>
    <lineage>
        <taxon>Bacteria</taxon>
        <taxon>Bacillati</taxon>
        <taxon>Bacillota</taxon>
        <taxon>Bacilli</taxon>
        <taxon>Bacillales</taxon>
        <taxon>Sporolactobacillaceae</taxon>
        <taxon>Pullulanibacillus</taxon>
    </lineage>
</organism>
<keyword evidence="3" id="KW-1185">Reference proteome</keyword>
<gene>
    <name evidence="2" type="ORF">GCM10011391_00900</name>
</gene>
<dbReference type="AlphaFoldDB" id="A0A8J2VGW5"/>
<name>A0A8J2VGW5_9BACL</name>
<feature type="compositionally biased region" description="Basic and acidic residues" evidence="1">
    <location>
        <begin position="33"/>
        <end position="44"/>
    </location>
</feature>
<comment type="caution">
    <text evidence="2">The sequence shown here is derived from an EMBL/GenBank/DDBJ whole genome shotgun (WGS) entry which is preliminary data.</text>
</comment>
<dbReference type="Proteomes" id="UP000628775">
    <property type="component" value="Unassembled WGS sequence"/>
</dbReference>
<protein>
    <submittedName>
        <fullName evidence="2">Uncharacterized protein</fullName>
    </submittedName>
</protein>
<evidence type="ECO:0000313" key="2">
    <source>
        <dbReference type="EMBL" id="GGE26388.1"/>
    </source>
</evidence>